<dbReference type="AlphaFoldDB" id="A0A2A2H7W9"/>
<accession>A0A2A2H7W9</accession>
<dbReference type="RefSeq" id="WP_069585284.1">
    <property type="nucleotide sequence ID" value="NZ_LMVM01000003.1"/>
</dbReference>
<dbReference type="OrthoDB" id="346033at2157"/>
<keyword evidence="7" id="KW-1185">Reference proteome</keyword>
<keyword evidence="3" id="KW-0274">FAD</keyword>
<dbReference type="Pfam" id="PF13450">
    <property type="entry name" value="NAD_binding_8"/>
    <property type="match status" value="1"/>
</dbReference>
<dbReference type="EMBL" id="LMVM01000003">
    <property type="protein sequence ID" value="PAV05561.1"/>
    <property type="molecule type" value="Genomic_DNA"/>
</dbReference>
<evidence type="ECO:0000313" key="6">
    <source>
        <dbReference type="EMBL" id="PAV05561.1"/>
    </source>
</evidence>
<dbReference type="Gene3D" id="3.50.50.60">
    <property type="entry name" value="FAD/NAD(P)-binding domain"/>
    <property type="match status" value="3"/>
</dbReference>
<evidence type="ECO:0000313" key="7">
    <source>
        <dbReference type="Proteomes" id="UP000217784"/>
    </source>
</evidence>
<dbReference type="SUPFAM" id="SSF51905">
    <property type="entry name" value="FAD/NAD(P)-binding domain"/>
    <property type="match status" value="1"/>
</dbReference>
<evidence type="ECO:0000259" key="5">
    <source>
        <dbReference type="PROSITE" id="PS51379"/>
    </source>
</evidence>
<dbReference type="Proteomes" id="UP000217784">
    <property type="component" value="Unassembled WGS sequence"/>
</dbReference>
<dbReference type="InterPro" id="IPR017896">
    <property type="entry name" value="4Fe4S_Fe-S-bd"/>
</dbReference>
<proteinExistence type="inferred from homology"/>
<dbReference type="GO" id="GO:0016614">
    <property type="term" value="F:oxidoreductase activity, acting on CH-OH group of donors"/>
    <property type="evidence" value="ECO:0007669"/>
    <property type="project" value="InterPro"/>
</dbReference>
<feature type="domain" description="4Fe-4S ferredoxin-type" evidence="5">
    <location>
        <begin position="127"/>
        <end position="156"/>
    </location>
</feature>
<reference evidence="6 7" key="1">
    <citation type="journal article" date="2017" name="BMC Genomics">
        <title>Genomic analysis of methanogenic archaea reveals a shift towards energy conservation.</title>
        <authorList>
            <person name="Gilmore S.P."/>
            <person name="Henske J.K."/>
            <person name="Sexton J.A."/>
            <person name="Solomon K.V."/>
            <person name="Seppala S."/>
            <person name="Yoo J.I."/>
            <person name="Huyett L.M."/>
            <person name="Pressman A."/>
            <person name="Cogan J.Z."/>
            <person name="Kivenson V."/>
            <person name="Peng X."/>
            <person name="Tan Y."/>
            <person name="Valentine D.L."/>
            <person name="O'Malley M.A."/>
        </authorList>
    </citation>
    <scope>NUCLEOTIDE SEQUENCE [LARGE SCALE GENOMIC DNA]</scope>
    <source>
        <strain evidence="6 7">M.o.H.</strain>
    </source>
</reference>
<dbReference type="InterPro" id="IPR007867">
    <property type="entry name" value="GMC_OxRtase_C"/>
</dbReference>
<protein>
    <submittedName>
        <fullName evidence="6">Ferredoxin</fullName>
    </submittedName>
</protein>
<name>A0A2A2H7W9_METBR</name>
<evidence type="ECO:0000256" key="3">
    <source>
        <dbReference type="ARBA" id="ARBA00022827"/>
    </source>
</evidence>
<comment type="similarity">
    <text evidence="1">Belongs to the GMC oxidoreductase family.</text>
</comment>
<sequence length="397" mass="42477">MKAIVVGSGAGGGIIAKELAKAGISVTVIEKGPSTITKNAYKHYDILNVGTEVSSTVCLGGTTLVTAGNAVRTCEESFKKLGINLSSEFEEIEEELHINTLPDSHFGEGTQKIMDAARSLGLEIQKMPKFIYPDLCKPCGKCAFGCPRDAKWTSIKFIEEAEEYGAKIVENTPVTDIIISDRKVKGVKSEDNIFEADIVILSAGAIQTPRLLQKIGIDAGNNLFVDTFVTVGGMLKNIKYNKEVSMNTLIKLDDIVLAPHFSEILVNKLKKYNARKKDVLGLMIKIKDEPSGKVTQDDVIKFNTAEDIALLARGTAIAGAILTETGVIPETLVSTYARGAHPGGTAAIGDVVDTNLQTEIEGLYVADASVLPEAPGAPPVVTILALSKRLAKHIINK</sequence>
<dbReference type="Pfam" id="PF05199">
    <property type="entry name" value="GMC_oxred_C"/>
    <property type="match status" value="1"/>
</dbReference>
<gene>
    <name evidence="6" type="ORF">ASJ80_08585</name>
</gene>
<keyword evidence="2" id="KW-0285">Flavoprotein</keyword>
<dbReference type="InterPro" id="IPR000172">
    <property type="entry name" value="GMC_OxRdtase_N"/>
</dbReference>
<dbReference type="GO" id="GO:0050660">
    <property type="term" value="F:flavin adenine dinucleotide binding"/>
    <property type="evidence" value="ECO:0007669"/>
    <property type="project" value="InterPro"/>
</dbReference>
<evidence type="ECO:0000256" key="2">
    <source>
        <dbReference type="ARBA" id="ARBA00022630"/>
    </source>
</evidence>
<dbReference type="InterPro" id="IPR036188">
    <property type="entry name" value="FAD/NAD-bd_sf"/>
</dbReference>
<dbReference type="Pfam" id="PF00732">
    <property type="entry name" value="GMC_oxred_N"/>
    <property type="match status" value="1"/>
</dbReference>
<organism evidence="6 7">
    <name type="scientific">Methanobacterium bryantii</name>
    <dbReference type="NCBI Taxonomy" id="2161"/>
    <lineage>
        <taxon>Archaea</taxon>
        <taxon>Methanobacteriati</taxon>
        <taxon>Methanobacteriota</taxon>
        <taxon>Methanomada group</taxon>
        <taxon>Methanobacteria</taxon>
        <taxon>Methanobacteriales</taxon>
        <taxon>Methanobacteriaceae</taxon>
        <taxon>Methanobacterium</taxon>
    </lineage>
</organism>
<evidence type="ECO:0000256" key="4">
    <source>
        <dbReference type="ARBA" id="ARBA00023002"/>
    </source>
</evidence>
<dbReference type="PANTHER" id="PTHR46056">
    <property type="entry name" value="LONG-CHAIN-ALCOHOL OXIDASE"/>
    <property type="match status" value="1"/>
</dbReference>
<dbReference type="PROSITE" id="PS51379">
    <property type="entry name" value="4FE4S_FER_2"/>
    <property type="match status" value="1"/>
</dbReference>
<comment type="caution">
    <text evidence="6">The sequence shown here is derived from an EMBL/GenBank/DDBJ whole genome shotgun (WGS) entry which is preliminary data.</text>
</comment>
<dbReference type="PANTHER" id="PTHR46056:SF12">
    <property type="entry name" value="LONG-CHAIN-ALCOHOL OXIDASE"/>
    <property type="match status" value="1"/>
</dbReference>
<evidence type="ECO:0000256" key="1">
    <source>
        <dbReference type="ARBA" id="ARBA00010790"/>
    </source>
</evidence>
<keyword evidence="4" id="KW-0560">Oxidoreductase</keyword>